<protein>
    <submittedName>
        <fullName evidence="1">Transcriptional regulator GutM</fullName>
    </submittedName>
</protein>
<comment type="caution">
    <text evidence="1">The sequence shown here is derived from an EMBL/GenBank/DDBJ whole genome shotgun (WGS) entry which is preliminary data.</text>
</comment>
<proteinExistence type="predicted"/>
<dbReference type="AlphaFoldDB" id="A0AAE3KZ26"/>
<dbReference type="EMBL" id="JANKAS010000001">
    <property type="protein sequence ID" value="MCR1897557.1"/>
    <property type="molecule type" value="Genomic_DNA"/>
</dbReference>
<accession>A0AAE3KZ26</accession>
<dbReference type="RefSeq" id="WP_257528961.1">
    <property type="nucleotide sequence ID" value="NZ_JANKAS010000001.1"/>
</dbReference>
<gene>
    <name evidence="1" type="ORF">NSA47_00945</name>
</gene>
<sequence>MGRIAVIILLAFFLQTLLTILQIKSYQKNLSEMVRQGKIIIGREKGMLSSGCVVLIRIDDDFQVLETRYMKGITVFNRFKLYEEINGKNVLNSELWLKDIKHKRIRNAINNAIEIMYEKLNYSEEVEGSI</sequence>
<dbReference type="Proteomes" id="UP001205748">
    <property type="component" value="Unassembled WGS sequence"/>
</dbReference>
<keyword evidence="2" id="KW-1185">Reference proteome</keyword>
<name>A0AAE3KZ26_9FIRM</name>
<evidence type="ECO:0000313" key="1">
    <source>
        <dbReference type="EMBL" id="MCR1897557.1"/>
    </source>
</evidence>
<reference evidence="1" key="1">
    <citation type="submission" date="2022-07" db="EMBL/GenBank/DDBJ databases">
        <title>Enhanced cultured diversity of the mouse gut microbiota enables custom-made synthetic communities.</title>
        <authorList>
            <person name="Afrizal A."/>
        </authorList>
    </citation>
    <scope>NUCLEOTIDE SEQUENCE</scope>
    <source>
        <strain evidence="1">DSM 28593</strain>
    </source>
</reference>
<organism evidence="1 2">
    <name type="scientific">Irregularibacter muris</name>
    <dbReference type="NCBI Taxonomy" id="1796619"/>
    <lineage>
        <taxon>Bacteria</taxon>
        <taxon>Bacillati</taxon>
        <taxon>Bacillota</taxon>
        <taxon>Clostridia</taxon>
        <taxon>Eubacteriales</taxon>
        <taxon>Eubacteriaceae</taxon>
        <taxon>Irregularibacter</taxon>
    </lineage>
</organism>
<dbReference type="InterPro" id="IPR009693">
    <property type="entry name" value="Glucitol_operon_activator"/>
</dbReference>
<dbReference type="Pfam" id="PF06923">
    <property type="entry name" value="GutM"/>
    <property type="match status" value="1"/>
</dbReference>
<evidence type="ECO:0000313" key="2">
    <source>
        <dbReference type="Proteomes" id="UP001205748"/>
    </source>
</evidence>